<evidence type="ECO:0000313" key="9">
    <source>
        <dbReference type="EMBL" id="CAE4632636.1"/>
    </source>
</evidence>
<dbReference type="Pfam" id="PF00240">
    <property type="entry name" value="ubiquitin"/>
    <property type="match status" value="1"/>
</dbReference>
<dbReference type="InterPro" id="IPR006636">
    <property type="entry name" value="STI1_HS-bd"/>
</dbReference>
<dbReference type="PANTHER" id="PTHR10621:SF0">
    <property type="entry name" value="UV EXCISION REPAIR PROTEIN RAD23"/>
    <property type="match status" value="1"/>
</dbReference>
<dbReference type="GO" id="GO:0005829">
    <property type="term" value="C:cytosol"/>
    <property type="evidence" value="ECO:0007669"/>
    <property type="project" value="TreeGrafter"/>
</dbReference>
<gene>
    <name evidence="9" type="ORF">AMON00008_LOCUS44134</name>
</gene>
<organism evidence="9">
    <name type="scientific">Alexandrium monilatum</name>
    <dbReference type="NCBI Taxonomy" id="311494"/>
    <lineage>
        <taxon>Eukaryota</taxon>
        <taxon>Sar</taxon>
        <taxon>Alveolata</taxon>
        <taxon>Dinophyceae</taxon>
        <taxon>Gonyaulacales</taxon>
        <taxon>Pyrocystaceae</taxon>
        <taxon>Alexandrium</taxon>
    </lineage>
</organism>
<dbReference type="Pfam" id="PF00627">
    <property type="entry name" value="UBA"/>
    <property type="match status" value="2"/>
</dbReference>
<feature type="domain" description="UBA" evidence="7">
    <location>
        <begin position="320"/>
        <end position="361"/>
    </location>
</feature>
<keyword evidence="5" id="KW-0963">Cytoplasm</keyword>
<dbReference type="GO" id="GO:0003684">
    <property type="term" value="F:damaged DNA binding"/>
    <property type="evidence" value="ECO:0007669"/>
    <property type="project" value="UniProtKB-UniRule"/>
</dbReference>
<dbReference type="CDD" id="cd01805">
    <property type="entry name" value="Ubl_Rad23"/>
    <property type="match status" value="1"/>
</dbReference>
<dbReference type="PRINTS" id="PR01839">
    <property type="entry name" value="RAD23PROTEIN"/>
</dbReference>
<dbReference type="AlphaFoldDB" id="A0A7S4S2J1"/>
<dbReference type="GO" id="GO:0006289">
    <property type="term" value="P:nucleotide-excision repair"/>
    <property type="evidence" value="ECO:0007669"/>
    <property type="project" value="UniProtKB-UniRule"/>
</dbReference>
<feature type="compositionally biased region" description="Low complexity" evidence="6">
    <location>
        <begin position="84"/>
        <end position="120"/>
    </location>
</feature>
<evidence type="ECO:0000256" key="1">
    <source>
        <dbReference type="ARBA" id="ARBA00022737"/>
    </source>
</evidence>
<keyword evidence="3 5" id="KW-0234">DNA repair</keyword>
<dbReference type="PANTHER" id="PTHR10621">
    <property type="entry name" value="UV EXCISION REPAIR PROTEIN RAD23"/>
    <property type="match status" value="1"/>
</dbReference>
<dbReference type="SMART" id="SM00165">
    <property type="entry name" value="UBA"/>
    <property type="match status" value="2"/>
</dbReference>
<dbReference type="SMART" id="SM00213">
    <property type="entry name" value="UBQ"/>
    <property type="match status" value="1"/>
</dbReference>
<feature type="domain" description="Ubiquitin-like" evidence="8">
    <location>
        <begin position="2"/>
        <end position="78"/>
    </location>
</feature>
<sequence length="363" mass="36660">MVKVAVRPLKGQQFEVDIEPELTVEDLKKKIAETNAEFPADLQKLIHSGKILQDATKVQDTGIKEGEFVVVMLTKAKAPGGGASSTPAPAQQAPAAPAPAPAAEGTAPASGPPASDAPTSYDTAASNLVTGGAMESTIQQLCDMGYPRAEVERCLQAAFNNPDRAVEYLISGIPEGIQAPPAGAPTPAAAAAPGTAPPPGAAPGGGAAAFPAMPTGGGAGGGNPASLAVLQELRNNPRFMQLAQMVTANPQALAQMLSALHQSHPEIARTIAENPEAFMQMLAQASGGGQEDPVSAMLAAGGGGGGGGPGGAPGQTVRLTEEERAAVGRLEALGFDRNMAIQAYLACDKNEEMAANFLFDNGD</sequence>
<feature type="domain" description="UBA" evidence="7">
    <location>
        <begin position="132"/>
        <end position="172"/>
    </location>
</feature>
<dbReference type="InterPro" id="IPR015940">
    <property type="entry name" value="UBA"/>
</dbReference>
<dbReference type="GO" id="GO:0043161">
    <property type="term" value="P:proteasome-mediated ubiquitin-dependent protein catabolic process"/>
    <property type="evidence" value="ECO:0007669"/>
    <property type="project" value="UniProtKB-UniRule"/>
</dbReference>
<evidence type="ECO:0000259" key="8">
    <source>
        <dbReference type="PROSITE" id="PS50053"/>
    </source>
</evidence>
<dbReference type="Gene3D" id="3.10.20.90">
    <property type="entry name" value="Phosphatidylinositol 3-kinase Catalytic Subunit, Chain A, domain 1"/>
    <property type="match status" value="1"/>
</dbReference>
<dbReference type="Gene3D" id="1.10.10.540">
    <property type="entry name" value="XPC-binding domain"/>
    <property type="match status" value="1"/>
</dbReference>
<dbReference type="Gene3D" id="1.10.8.10">
    <property type="entry name" value="DNA helicase RuvA subunit, C-terminal domain"/>
    <property type="match status" value="2"/>
</dbReference>
<dbReference type="InterPro" id="IPR004806">
    <property type="entry name" value="Rad23"/>
</dbReference>
<dbReference type="SMART" id="SM00727">
    <property type="entry name" value="STI1"/>
    <property type="match status" value="1"/>
</dbReference>
<evidence type="ECO:0000259" key="7">
    <source>
        <dbReference type="PROSITE" id="PS50030"/>
    </source>
</evidence>
<accession>A0A7S4S2J1</accession>
<dbReference type="PROSITE" id="PS50030">
    <property type="entry name" value="UBA"/>
    <property type="match status" value="2"/>
</dbReference>
<comment type="similarity">
    <text evidence="5">Belongs to the RAD23 family.</text>
</comment>
<dbReference type="SUPFAM" id="SSF54236">
    <property type="entry name" value="Ubiquitin-like"/>
    <property type="match status" value="1"/>
</dbReference>
<dbReference type="InterPro" id="IPR015360">
    <property type="entry name" value="XPC-bd"/>
</dbReference>
<dbReference type="InterPro" id="IPR000626">
    <property type="entry name" value="Ubiquitin-like_dom"/>
</dbReference>
<protein>
    <recommendedName>
        <fullName evidence="5">UV excision repair protein RAD23</fullName>
    </recommendedName>
</protein>
<dbReference type="GO" id="GO:0005654">
    <property type="term" value="C:nucleoplasm"/>
    <property type="evidence" value="ECO:0007669"/>
    <property type="project" value="TreeGrafter"/>
</dbReference>
<comment type="subcellular location">
    <subcellularLocation>
        <location evidence="5">Nucleus</location>
    </subcellularLocation>
    <subcellularLocation>
        <location evidence="5">Cytoplasm</location>
    </subcellularLocation>
</comment>
<dbReference type="SUPFAM" id="SSF46934">
    <property type="entry name" value="UBA-like"/>
    <property type="match status" value="2"/>
</dbReference>
<dbReference type="GO" id="GO:0043130">
    <property type="term" value="F:ubiquitin binding"/>
    <property type="evidence" value="ECO:0007669"/>
    <property type="project" value="UniProtKB-UniRule"/>
</dbReference>
<evidence type="ECO:0000256" key="3">
    <source>
        <dbReference type="ARBA" id="ARBA00023204"/>
    </source>
</evidence>
<dbReference type="FunFam" id="3.10.20.90:FF:000254">
    <property type="entry name" value="UV excision repair protein Rad23"/>
    <property type="match status" value="1"/>
</dbReference>
<keyword evidence="1" id="KW-0677">Repeat</keyword>
<dbReference type="Pfam" id="PF09280">
    <property type="entry name" value="XPC-binding"/>
    <property type="match status" value="1"/>
</dbReference>
<keyword evidence="4 5" id="KW-0539">Nucleus</keyword>
<evidence type="ECO:0000256" key="6">
    <source>
        <dbReference type="SAM" id="MobiDB-lite"/>
    </source>
</evidence>
<evidence type="ECO:0000256" key="4">
    <source>
        <dbReference type="ARBA" id="ARBA00023242"/>
    </source>
</evidence>
<dbReference type="SUPFAM" id="SSF101238">
    <property type="entry name" value="XPC-binding domain"/>
    <property type="match status" value="1"/>
</dbReference>
<dbReference type="InterPro" id="IPR029071">
    <property type="entry name" value="Ubiquitin-like_domsf"/>
</dbReference>
<keyword evidence="2 5" id="KW-0227">DNA damage</keyword>
<evidence type="ECO:0000256" key="2">
    <source>
        <dbReference type="ARBA" id="ARBA00022763"/>
    </source>
</evidence>
<dbReference type="InterPro" id="IPR036353">
    <property type="entry name" value="XPC-bd_sf"/>
</dbReference>
<reference evidence="9" key="1">
    <citation type="submission" date="2021-01" db="EMBL/GenBank/DDBJ databases">
        <authorList>
            <person name="Corre E."/>
            <person name="Pelletier E."/>
            <person name="Niang G."/>
            <person name="Scheremetjew M."/>
            <person name="Finn R."/>
            <person name="Kale V."/>
            <person name="Holt S."/>
            <person name="Cochrane G."/>
            <person name="Meng A."/>
            <person name="Brown T."/>
            <person name="Cohen L."/>
        </authorList>
    </citation>
    <scope>NUCLEOTIDE SEQUENCE</scope>
    <source>
        <strain evidence="9">CCMP3105</strain>
    </source>
</reference>
<dbReference type="NCBIfam" id="TIGR00601">
    <property type="entry name" value="rad23"/>
    <property type="match status" value="1"/>
</dbReference>
<dbReference type="EMBL" id="HBNR01062589">
    <property type="protein sequence ID" value="CAE4632636.1"/>
    <property type="molecule type" value="Transcribed_RNA"/>
</dbReference>
<dbReference type="GO" id="GO:0070628">
    <property type="term" value="F:proteasome binding"/>
    <property type="evidence" value="ECO:0007669"/>
    <property type="project" value="TreeGrafter"/>
</dbReference>
<dbReference type="FunFam" id="1.10.8.10:FF:000002">
    <property type="entry name" value="UV excision repair protein RAD23 homolog"/>
    <property type="match status" value="1"/>
</dbReference>
<feature type="region of interest" description="Disordered" evidence="6">
    <location>
        <begin position="179"/>
        <end position="217"/>
    </location>
</feature>
<dbReference type="FunFam" id="1.10.8.10:FF:000003">
    <property type="entry name" value="UV excision repair protein RAD23 homolog"/>
    <property type="match status" value="1"/>
</dbReference>
<dbReference type="PROSITE" id="PS50053">
    <property type="entry name" value="UBIQUITIN_2"/>
    <property type="match status" value="1"/>
</dbReference>
<dbReference type="InterPro" id="IPR009060">
    <property type="entry name" value="UBA-like_sf"/>
</dbReference>
<dbReference type="GO" id="GO:0031593">
    <property type="term" value="F:polyubiquitin modification-dependent protein binding"/>
    <property type="evidence" value="ECO:0007669"/>
    <property type="project" value="UniProtKB-UniRule"/>
</dbReference>
<evidence type="ECO:0000256" key="5">
    <source>
        <dbReference type="RuleBase" id="RU367049"/>
    </source>
</evidence>
<name>A0A7S4S2J1_9DINO</name>
<feature type="region of interest" description="Disordered" evidence="6">
    <location>
        <begin position="79"/>
        <end position="123"/>
    </location>
</feature>
<proteinExistence type="inferred from homology"/>
<feature type="compositionally biased region" description="Low complexity" evidence="6">
    <location>
        <begin position="179"/>
        <end position="194"/>
    </location>
</feature>
<comment type="function">
    <text evidence="5">Multiubiquitin chain receptor involved in modulation of proteasomal degradation. Involved in nucleotide excision repair.</text>
</comment>
<dbReference type="CDD" id="cd14281">
    <property type="entry name" value="UBA2_Rad23_like"/>
    <property type="match status" value="1"/>
</dbReference>